<evidence type="ECO:0000256" key="2">
    <source>
        <dbReference type="ARBA" id="ARBA00022833"/>
    </source>
</evidence>
<dbReference type="EMBL" id="JBHSOW010000043">
    <property type="protein sequence ID" value="MFC5650008.1"/>
    <property type="molecule type" value="Genomic_DNA"/>
</dbReference>
<dbReference type="Pfam" id="PF00107">
    <property type="entry name" value="ADH_zinc_N"/>
    <property type="match status" value="1"/>
</dbReference>
<keyword evidence="6" id="KW-1185">Reference proteome</keyword>
<dbReference type="InterPro" id="IPR013149">
    <property type="entry name" value="ADH-like_C"/>
</dbReference>
<name>A0ABW0VVU8_9BACL</name>
<accession>A0ABW0VVU8</accession>
<evidence type="ECO:0000313" key="5">
    <source>
        <dbReference type="EMBL" id="MFC5650008.1"/>
    </source>
</evidence>
<keyword evidence="1" id="KW-0479">Metal-binding</keyword>
<proteinExistence type="predicted"/>
<evidence type="ECO:0000313" key="6">
    <source>
        <dbReference type="Proteomes" id="UP001596047"/>
    </source>
</evidence>
<dbReference type="Gene3D" id="3.40.50.720">
    <property type="entry name" value="NAD(P)-binding Rossmann-like Domain"/>
    <property type="match status" value="1"/>
</dbReference>
<comment type="caution">
    <text evidence="5">The sequence shown here is derived from an EMBL/GenBank/DDBJ whole genome shotgun (WGS) entry which is preliminary data.</text>
</comment>
<dbReference type="SUPFAM" id="SSF50129">
    <property type="entry name" value="GroES-like"/>
    <property type="match status" value="1"/>
</dbReference>
<gene>
    <name evidence="5" type="ORF">ACFPYJ_12935</name>
</gene>
<dbReference type="InterPro" id="IPR050129">
    <property type="entry name" value="Zn_alcohol_dh"/>
</dbReference>
<dbReference type="SUPFAM" id="SSF51735">
    <property type="entry name" value="NAD(P)-binding Rossmann-fold domains"/>
    <property type="match status" value="1"/>
</dbReference>
<sequence length="350" mass="37622">MNSLMALIKEIPKKMQSPIFTGEKRIAFMEKDVPVPGPGELLIRSKANALCGSEKGFYLHGSDRLTPGHEAAGIVAAAGPETIVKPGTPGVVFLMDFCGSCRSCKLGFTNQCLAKRADIGFSQDGGYGEYMVVHENIFFPIDAGLPFADATLLLDIMGTGGHAIRRAVHARQDIESVLVAGAGPIGLAILAMAKILLGREIPVFITDINPYRLELAERLGGIPIRVDQESIADRLKAGGLEAVDAALDSSGQTSARRACVDHLSKRGVLVCVGHGGEVNLEVSSDLIGPERAVLGSEYFAFHEIEANAQLLRVHREYLSQIITHRFPVERMQEASDLFFSGQCGKVVVEQ</sequence>
<dbReference type="PANTHER" id="PTHR43401:SF2">
    <property type="entry name" value="L-THREONINE 3-DEHYDROGENASE"/>
    <property type="match status" value="1"/>
</dbReference>
<dbReference type="Gene3D" id="3.90.180.10">
    <property type="entry name" value="Medium-chain alcohol dehydrogenases, catalytic domain"/>
    <property type="match status" value="1"/>
</dbReference>
<dbReference type="InterPro" id="IPR013154">
    <property type="entry name" value="ADH-like_N"/>
</dbReference>
<organism evidence="5 6">
    <name type="scientific">Paenibacillus solisilvae</name>
    <dbReference type="NCBI Taxonomy" id="2486751"/>
    <lineage>
        <taxon>Bacteria</taxon>
        <taxon>Bacillati</taxon>
        <taxon>Bacillota</taxon>
        <taxon>Bacilli</taxon>
        <taxon>Bacillales</taxon>
        <taxon>Paenibacillaceae</taxon>
        <taxon>Paenibacillus</taxon>
    </lineage>
</organism>
<dbReference type="RefSeq" id="WP_379188559.1">
    <property type="nucleotide sequence ID" value="NZ_JBHSOW010000043.1"/>
</dbReference>
<feature type="domain" description="Enoyl reductase (ER)" evidence="4">
    <location>
        <begin position="22"/>
        <end position="348"/>
    </location>
</feature>
<evidence type="ECO:0000259" key="4">
    <source>
        <dbReference type="SMART" id="SM00829"/>
    </source>
</evidence>
<keyword evidence="2" id="KW-0862">Zinc</keyword>
<evidence type="ECO:0000256" key="1">
    <source>
        <dbReference type="ARBA" id="ARBA00022723"/>
    </source>
</evidence>
<dbReference type="InterPro" id="IPR036291">
    <property type="entry name" value="NAD(P)-bd_dom_sf"/>
</dbReference>
<reference evidence="6" key="1">
    <citation type="journal article" date="2019" name="Int. J. Syst. Evol. Microbiol.">
        <title>The Global Catalogue of Microorganisms (GCM) 10K type strain sequencing project: providing services to taxonomists for standard genome sequencing and annotation.</title>
        <authorList>
            <consortium name="The Broad Institute Genomics Platform"/>
            <consortium name="The Broad Institute Genome Sequencing Center for Infectious Disease"/>
            <person name="Wu L."/>
            <person name="Ma J."/>
        </authorList>
    </citation>
    <scope>NUCLEOTIDE SEQUENCE [LARGE SCALE GENOMIC DNA]</scope>
    <source>
        <strain evidence="6">CGMCC 1.3240</strain>
    </source>
</reference>
<evidence type="ECO:0000256" key="3">
    <source>
        <dbReference type="ARBA" id="ARBA00023002"/>
    </source>
</evidence>
<keyword evidence="3" id="KW-0560">Oxidoreductase</keyword>
<protein>
    <submittedName>
        <fullName evidence="5">Alcohol dehydrogenase catalytic domain-containing protein</fullName>
    </submittedName>
</protein>
<dbReference type="Proteomes" id="UP001596047">
    <property type="component" value="Unassembled WGS sequence"/>
</dbReference>
<dbReference type="Pfam" id="PF08240">
    <property type="entry name" value="ADH_N"/>
    <property type="match status" value="1"/>
</dbReference>
<dbReference type="InterPro" id="IPR011032">
    <property type="entry name" value="GroES-like_sf"/>
</dbReference>
<dbReference type="PANTHER" id="PTHR43401">
    <property type="entry name" value="L-THREONINE 3-DEHYDROGENASE"/>
    <property type="match status" value="1"/>
</dbReference>
<dbReference type="SMART" id="SM00829">
    <property type="entry name" value="PKS_ER"/>
    <property type="match status" value="1"/>
</dbReference>
<dbReference type="InterPro" id="IPR020843">
    <property type="entry name" value="ER"/>
</dbReference>